<keyword evidence="2" id="KW-1185">Reference proteome</keyword>
<organism evidence="1 2">
    <name type="scientific">Plakobranchus ocellatus</name>
    <dbReference type="NCBI Taxonomy" id="259542"/>
    <lineage>
        <taxon>Eukaryota</taxon>
        <taxon>Metazoa</taxon>
        <taxon>Spiralia</taxon>
        <taxon>Lophotrochozoa</taxon>
        <taxon>Mollusca</taxon>
        <taxon>Gastropoda</taxon>
        <taxon>Heterobranchia</taxon>
        <taxon>Euthyneura</taxon>
        <taxon>Panpulmonata</taxon>
        <taxon>Sacoglossa</taxon>
        <taxon>Placobranchoidea</taxon>
        <taxon>Plakobranchidae</taxon>
        <taxon>Plakobranchus</taxon>
    </lineage>
</organism>
<comment type="caution">
    <text evidence="1">The sequence shown here is derived from an EMBL/GenBank/DDBJ whole genome shotgun (WGS) entry which is preliminary data.</text>
</comment>
<evidence type="ECO:0000313" key="2">
    <source>
        <dbReference type="Proteomes" id="UP000735302"/>
    </source>
</evidence>
<dbReference type="EMBL" id="BLXT01007556">
    <property type="protein sequence ID" value="GFO39933.1"/>
    <property type="molecule type" value="Genomic_DNA"/>
</dbReference>
<evidence type="ECO:0000313" key="1">
    <source>
        <dbReference type="EMBL" id="GFO39933.1"/>
    </source>
</evidence>
<proteinExistence type="predicted"/>
<sequence length="159" mass="17343">MPLYDGCVSLSPSTYCADPPASAASCGHTPLLSTNHADPLPLSIRHAYPPAPSTYCADPPASATSCSQTPLLSTNHADPLPLSICMLIHQLRRHTVLTHHFRPKAVLNPPAPSKYCANPPVLSASRVMYQLHHTQSLENRIAKLQNLMLTMQHSTIHIW</sequence>
<name>A0AAV4D6Y8_9GAST</name>
<gene>
    <name evidence="1" type="ORF">PoB_006643800</name>
</gene>
<protein>
    <submittedName>
        <fullName evidence="1">Uncharacterized protein</fullName>
    </submittedName>
</protein>
<accession>A0AAV4D6Y8</accession>
<dbReference type="AlphaFoldDB" id="A0AAV4D6Y8"/>
<dbReference type="Proteomes" id="UP000735302">
    <property type="component" value="Unassembled WGS sequence"/>
</dbReference>
<reference evidence="1 2" key="1">
    <citation type="journal article" date="2021" name="Elife">
        <title>Chloroplast acquisition without the gene transfer in kleptoplastic sea slugs, Plakobranchus ocellatus.</title>
        <authorList>
            <person name="Maeda T."/>
            <person name="Takahashi S."/>
            <person name="Yoshida T."/>
            <person name="Shimamura S."/>
            <person name="Takaki Y."/>
            <person name="Nagai Y."/>
            <person name="Toyoda A."/>
            <person name="Suzuki Y."/>
            <person name="Arimoto A."/>
            <person name="Ishii H."/>
            <person name="Satoh N."/>
            <person name="Nishiyama T."/>
            <person name="Hasebe M."/>
            <person name="Maruyama T."/>
            <person name="Minagawa J."/>
            <person name="Obokata J."/>
            <person name="Shigenobu S."/>
        </authorList>
    </citation>
    <scope>NUCLEOTIDE SEQUENCE [LARGE SCALE GENOMIC DNA]</scope>
</reference>